<gene>
    <name evidence="2" type="ORF">D8S85_12905</name>
</gene>
<keyword evidence="1" id="KW-0732">Signal</keyword>
<dbReference type="EMBL" id="CP032819">
    <property type="protein sequence ID" value="AZS30357.1"/>
    <property type="molecule type" value="Genomic_DNA"/>
</dbReference>
<protein>
    <recommendedName>
        <fullName evidence="4">DUF4249 domain-containing protein</fullName>
    </recommendedName>
</protein>
<dbReference type="Proteomes" id="UP000270673">
    <property type="component" value="Chromosome"/>
</dbReference>
<dbReference type="OrthoDB" id="1097704at2"/>
<evidence type="ECO:0000313" key="2">
    <source>
        <dbReference type="EMBL" id="AZS30357.1"/>
    </source>
</evidence>
<evidence type="ECO:0008006" key="4">
    <source>
        <dbReference type="Google" id="ProtNLM"/>
    </source>
</evidence>
<proteinExistence type="predicted"/>
<feature type="chain" id="PRO_5019223577" description="DUF4249 domain-containing protein" evidence="1">
    <location>
        <begin position="22"/>
        <end position="312"/>
    </location>
</feature>
<organism evidence="2 3">
    <name type="scientific">Butyricimonas faecalis</name>
    <dbReference type="NCBI Taxonomy" id="2093856"/>
    <lineage>
        <taxon>Bacteria</taxon>
        <taxon>Pseudomonadati</taxon>
        <taxon>Bacteroidota</taxon>
        <taxon>Bacteroidia</taxon>
        <taxon>Bacteroidales</taxon>
        <taxon>Odoribacteraceae</taxon>
        <taxon>Butyricimonas</taxon>
    </lineage>
</organism>
<dbReference type="AlphaFoldDB" id="A0A3S9VUX1"/>
<dbReference type="PROSITE" id="PS51257">
    <property type="entry name" value="PROKAR_LIPOPROTEIN"/>
    <property type="match status" value="1"/>
</dbReference>
<evidence type="ECO:0000256" key="1">
    <source>
        <dbReference type="SAM" id="SignalP"/>
    </source>
</evidence>
<dbReference type="RefSeq" id="WP_106481012.1">
    <property type="nucleotide sequence ID" value="NZ_CP032819.1"/>
</dbReference>
<accession>A0A3S9VUX1</accession>
<dbReference type="KEGG" id="buy:D8S85_12905"/>
<name>A0A3S9VUX1_9BACT</name>
<evidence type="ECO:0000313" key="3">
    <source>
        <dbReference type="Proteomes" id="UP000270673"/>
    </source>
</evidence>
<feature type="signal peptide" evidence="1">
    <location>
        <begin position="1"/>
        <end position="21"/>
    </location>
</feature>
<sequence>MMKMNILKNGFQALIIVSLMAACSLGEVLEPSDGVNMALMETVDTVVAIPGDTISFKFIASTNGATLRRIEIVEKSHNFNELKDSIRFALVDETLELTVDEEGYLSRPVSTVMMIYPVIVPNDKAIVGEVLSMTFKAHNDKGKSGSIKSSFKIVNYIRNTSWLWLYKLAGKIQGSMFFNPAKYKVYSNSSFGTHKDEIDVAAYTANDGKHYFLNPADKETQTLFVTDGMEYDASTMRTTKFISLDHVNFDLAGDTELEQMDFSKAVNKIEVITGSVVGFENQDGRRGIMNVKISSSIYPTIQCKFQAVAKKQ</sequence>
<reference evidence="2 3" key="1">
    <citation type="submission" date="2018-10" db="EMBL/GenBank/DDBJ databases">
        <title>Butyricimonas faecalis sp. nov., isolated from human faeces and emended description of the genus Butyricimonas.</title>
        <authorList>
            <person name="Le Roy T."/>
            <person name="Van der Smissen P."/>
            <person name="Paquot A."/>
            <person name="Delzenne N."/>
            <person name="Muccioli G."/>
            <person name="Collet J.-F."/>
            <person name="Cani P.D."/>
        </authorList>
    </citation>
    <scope>NUCLEOTIDE SEQUENCE [LARGE SCALE GENOMIC DNA]</scope>
    <source>
        <strain evidence="2 3">H184</strain>
    </source>
</reference>
<keyword evidence="3" id="KW-1185">Reference proteome</keyword>